<dbReference type="SUPFAM" id="SSF55031">
    <property type="entry name" value="Bacterial exopeptidase dimerisation domain"/>
    <property type="match status" value="1"/>
</dbReference>
<dbReference type="InterPro" id="IPR036264">
    <property type="entry name" value="Bact_exopeptidase_dim_dom"/>
</dbReference>
<accession>A0A4P7UIF7</accession>
<dbReference type="RefSeq" id="WP_136400273.1">
    <property type="nucleotide sequence ID" value="NZ_CP036295.1"/>
</dbReference>
<sequence length="433" mass="47032">MSEELQKLAAELKPQMVDFCQRLLRVPALSGEEKGVADLYLAEMEKLGYDEVFRDAWGNVVGIVKGDVPGPAIMYNGHLDHVHPGDYSEWGGYDPYGGAVDTNSMYNQDMTAEEDAEVIHGRAAADVKGGGAAAVYAGAALLGLRRKGVPVKGDFVMTMVVFEESAEMLGMIKLLEETFPARGIKPSACVSCEATSLKLALGHRGRVEIKVTVQGVTSHGSAPWLGVNAVNKATRFIDRVEEVVKAEALHDADLGDSSIALTVISCSPGAMCIVPDRCVITYDRRFPPQESPESCIAQIQRVIDEIASTDPEFKATVAVAAQERVTYTGKAVTLPNQKEAYKLEQSHPVAQACAAALESVGQPVKWRYWDFGTDLPVTHVRYKIPSIGYSGMQEYYCHRPVDKVRTDYLEKSIAGNVAIFLKLTALAAKDFAL</sequence>
<keyword evidence="1" id="KW-0479">Metal-binding</keyword>
<dbReference type="Pfam" id="PF07687">
    <property type="entry name" value="M20_dimer"/>
    <property type="match status" value="1"/>
</dbReference>
<dbReference type="Gene3D" id="3.40.630.10">
    <property type="entry name" value="Zn peptidases"/>
    <property type="match status" value="1"/>
</dbReference>
<keyword evidence="2 4" id="KW-0378">Hydrolase</keyword>
<dbReference type="InterPro" id="IPR002933">
    <property type="entry name" value="Peptidase_M20"/>
</dbReference>
<dbReference type="InterPro" id="IPR011650">
    <property type="entry name" value="Peptidase_M20_dimer"/>
</dbReference>
<dbReference type="Pfam" id="PF01546">
    <property type="entry name" value="Peptidase_M20"/>
    <property type="match status" value="1"/>
</dbReference>
<reference evidence="4 5" key="1">
    <citation type="submission" date="2019-02" db="EMBL/GenBank/DDBJ databases">
        <title>Complete Genome Sequence of Desulfovibrio desulfuricans IC1, a Sulfonate Utilizing Anaerobe.</title>
        <authorList>
            <person name="Day L.A."/>
            <person name="De Leon K.B."/>
            <person name="Wall J.D."/>
        </authorList>
    </citation>
    <scope>NUCLEOTIDE SEQUENCE [LARGE SCALE GENOMIC DNA]</scope>
    <source>
        <strain evidence="4 5">IC1</strain>
    </source>
</reference>
<organism evidence="4 5">
    <name type="scientific">Desulfovibrio desulfuricans</name>
    <dbReference type="NCBI Taxonomy" id="876"/>
    <lineage>
        <taxon>Bacteria</taxon>
        <taxon>Pseudomonadati</taxon>
        <taxon>Thermodesulfobacteriota</taxon>
        <taxon>Desulfovibrionia</taxon>
        <taxon>Desulfovibrionales</taxon>
        <taxon>Desulfovibrionaceae</taxon>
        <taxon>Desulfovibrio</taxon>
    </lineage>
</organism>
<evidence type="ECO:0000313" key="5">
    <source>
        <dbReference type="Proteomes" id="UP000297065"/>
    </source>
</evidence>
<evidence type="ECO:0000256" key="1">
    <source>
        <dbReference type="ARBA" id="ARBA00022723"/>
    </source>
</evidence>
<dbReference type="Gene3D" id="3.30.70.360">
    <property type="match status" value="1"/>
</dbReference>
<dbReference type="AlphaFoldDB" id="A0A4P7UIF7"/>
<dbReference type="PANTHER" id="PTHR43808">
    <property type="entry name" value="ACETYLORNITHINE DEACETYLASE"/>
    <property type="match status" value="1"/>
</dbReference>
<dbReference type="SUPFAM" id="SSF53187">
    <property type="entry name" value="Zn-dependent exopeptidases"/>
    <property type="match status" value="1"/>
</dbReference>
<feature type="domain" description="Peptidase M20 dimerisation" evidence="3">
    <location>
        <begin position="202"/>
        <end position="308"/>
    </location>
</feature>
<evidence type="ECO:0000313" key="4">
    <source>
        <dbReference type="EMBL" id="QCC86165.1"/>
    </source>
</evidence>
<gene>
    <name evidence="4" type="ORF">DDIC_09825</name>
</gene>
<proteinExistence type="predicted"/>
<dbReference type="GO" id="GO:0046872">
    <property type="term" value="F:metal ion binding"/>
    <property type="evidence" value="ECO:0007669"/>
    <property type="project" value="UniProtKB-KW"/>
</dbReference>
<evidence type="ECO:0000256" key="2">
    <source>
        <dbReference type="ARBA" id="ARBA00022801"/>
    </source>
</evidence>
<dbReference type="InterPro" id="IPR050072">
    <property type="entry name" value="Peptidase_M20A"/>
</dbReference>
<dbReference type="GO" id="GO:0016787">
    <property type="term" value="F:hydrolase activity"/>
    <property type="evidence" value="ECO:0007669"/>
    <property type="project" value="UniProtKB-KW"/>
</dbReference>
<dbReference type="Proteomes" id="UP000297065">
    <property type="component" value="Chromosome"/>
</dbReference>
<dbReference type="EMBL" id="CP036295">
    <property type="protein sequence ID" value="QCC86165.1"/>
    <property type="molecule type" value="Genomic_DNA"/>
</dbReference>
<name>A0A4P7UIF7_DESDE</name>
<evidence type="ECO:0000259" key="3">
    <source>
        <dbReference type="Pfam" id="PF07687"/>
    </source>
</evidence>
<dbReference type="OrthoDB" id="5443984at2"/>
<protein>
    <submittedName>
        <fullName evidence="4">M20/M25/M40 family metallo-hydrolase</fullName>
    </submittedName>
</protein>